<proteinExistence type="inferred from homology"/>
<evidence type="ECO:0000256" key="4">
    <source>
        <dbReference type="ARBA" id="ARBA00022475"/>
    </source>
</evidence>
<evidence type="ECO:0000256" key="1">
    <source>
        <dbReference type="ARBA" id="ARBA00004651"/>
    </source>
</evidence>
<keyword evidence="16" id="KW-1185">Reference proteome</keyword>
<keyword evidence="3" id="KW-0813">Transport</keyword>
<protein>
    <submittedName>
        <fullName evidence="15">Lig_chan-Glu_bd domain-containing protein</fullName>
    </submittedName>
</protein>
<gene>
    <name evidence="15" type="primary">AVEN_154600_1</name>
    <name evidence="15" type="ORF">NPIL_696001</name>
</gene>
<dbReference type="SUPFAM" id="SSF53850">
    <property type="entry name" value="Periplasmic binding protein-like II"/>
    <property type="match status" value="1"/>
</dbReference>
<evidence type="ECO:0000256" key="10">
    <source>
        <dbReference type="ARBA" id="ARBA00023180"/>
    </source>
</evidence>
<keyword evidence="12" id="KW-0407">Ion channel</keyword>
<evidence type="ECO:0000256" key="9">
    <source>
        <dbReference type="ARBA" id="ARBA00023170"/>
    </source>
</evidence>
<evidence type="ECO:0000256" key="12">
    <source>
        <dbReference type="ARBA" id="ARBA00023303"/>
    </source>
</evidence>
<feature type="transmembrane region" description="Helical" evidence="13">
    <location>
        <begin position="388"/>
        <end position="411"/>
    </location>
</feature>
<dbReference type="InterPro" id="IPR001320">
    <property type="entry name" value="Iontro_rcpt_C"/>
</dbReference>
<dbReference type="InterPro" id="IPR052192">
    <property type="entry name" value="Insect_Ionotropic_Sensory_Rcpt"/>
</dbReference>
<keyword evidence="6 13" id="KW-1133">Transmembrane helix</keyword>
<evidence type="ECO:0000256" key="5">
    <source>
        <dbReference type="ARBA" id="ARBA00022692"/>
    </source>
</evidence>
<sequence>MRNFQKWIVATLNTSKIFEIYSNPDGKPRFYGVEAELLKTIMTKLNVNYEIVTPKDEQYGIELNDGNWTGIIGMLHRGEADIGIANLGVWDDRFRTVDFSFPYSTDGLHFCMFKSAYRSELFGFYRLFDFCTWMLILGSLFITATVILIILKVQETFSSIMLYLFGSFLSQTLILHRQIHDWKIIFLSWLVFAFIMSAAYSGALLSFLTLPSEGKTIETFRELAEGVAKDSHRVYALRGARHVSYFKSSSEEHLRFLGNMIDKNDWYFTSDDMTQNPLKKKDSPDNKTRVDVVLGSRYIFKLLYDVGGFKYKVFISEERSMSGSIAIAFRKGFCCYSEVNTMLTRIVESGLYEKYLKVESLKYWFALSSEERKEIEIEEDRSLSVHDFAGAFVLLSAGLLISFLVFLIEIVTSHIKL</sequence>
<evidence type="ECO:0000313" key="15">
    <source>
        <dbReference type="EMBL" id="GFS88534.1"/>
    </source>
</evidence>
<feature type="domain" description="Ionotropic glutamate receptor L-glutamate and glycine-binding" evidence="14">
    <location>
        <begin position="20"/>
        <end position="77"/>
    </location>
</feature>
<dbReference type="GO" id="GO:0015276">
    <property type="term" value="F:ligand-gated monoatomic ion channel activity"/>
    <property type="evidence" value="ECO:0007669"/>
    <property type="project" value="InterPro"/>
</dbReference>
<keyword evidence="9" id="KW-0675">Receptor</keyword>
<evidence type="ECO:0000256" key="2">
    <source>
        <dbReference type="ARBA" id="ARBA00008685"/>
    </source>
</evidence>
<evidence type="ECO:0000313" key="16">
    <source>
        <dbReference type="Proteomes" id="UP000887013"/>
    </source>
</evidence>
<dbReference type="Pfam" id="PF00060">
    <property type="entry name" value="Lig_chan"/>
    <property type="match status" value="1"/>
</dbReference>
<dbReference type="EMBL" id="BMAW01052968">
    <property type="protein sequence ID" value="GFS88534.1"/>
    <property type="molecule type" value="Genomic_DNA"/>
</dbReference>
<dbReference type="GO" id="GO:0050906">
    <property type="term" value="P:detection of stimulus involved in sensory perception"/>
    <property type="evidence" value="ECO:0007669"/>
    <property type="project" value="UniProtKB-ARBA"/>
</dbReference>
<evidence type="ECO:0000256" key="13">
    <source>
        <dbReference type="SAM" id="Phobius"/>
    </source>
</evidence>
<comment type="caution">
    <text evidence="15">The sequence shown here is derived from an EMBL/GenBank/DDBJ whole genome shotgun (WGS) entry which is preliminary data.</text>
</comment>
<keyword evidence="7" id="KW-0406">Ion transport</keyword>
<reference evidence="15" key="1">
    <citation type="submission" date="2020-08" db="EMBL/GenBank/DDBJ databases">
        <title>Multicomponent nature underlies the extraordinary mechanical properties of spider dragline silk.</title>
        <authorList>
            <person name="Kono N."/>
            <person name="Nakamura H."/>
            <person name="Mori M."/>
            <person name="Yoshida Y."/>
            <person name="Ohtoshi R."/>
            <person name="Malay A.D."/>
            <person name="Moran D.A.P."/>
            <person name="Tomita M."/>
            <person name="Numata K."/>
            <person name="Arakawa K."/>
        </authorList>
    </citation>
    <scope>NUCLEOTIDE SEQUENCE</scope>
</reference>
<accession>A0A8X6T8S2</accession>
<evidence type="ECO:0000256" key="8">
    <source>
        <dbReference type="ARBA" id="ARBA00023136"/>
    </source>
</evidence>
<evidence type="ECO:0000256" key="7">
    <source>
        <dbReference type="ARBA" id="ARBA00023065"/>
    </source>
</evidence>
<evidence type="ECO:0000256" key="6">
    <source>
        <dbReference type="ARBA" id="ARBA00022989"/>
    </source>
</evidence>
<keyword evidence="4" id="KW-1003">Cell membrane</keyword>
<dbReference type="InterPro" id="IPR019594">
    <property type="entry name" value="Glu/Gly-bd"/>
</dbReference>
<dbReference type="Gene3D" id="1.10.287.70">
    <property type="match status" value="1"/>
</dbReference>
<dbReference type="GO" id="GO:0005886">
    <property type="term" value="C:plasma membrane"/>
    <property type="evidence" value="ECO:0007669"/>
    <property type="project" value="UniProtKB-SubCell"/>
</dbReference>
<evidence type="ECO:0000259" key="14">
    <source>
        <dbReference type="SMART" id="SM00918"/>
    </source>
</evidence>
<dbReference type="PANTHER" id="PTHR42643">
    <property type="entry name" value="IONOTROPIC RECEPTOR 20A-RELATED"/>
    <property type="match status" value="1"/>
</dbReference>
<keyword evidence="8 13" id="KW-0472">Membrane</keyword>
<dbReference type="Pfam" id="PF10613">
    <property type="entry name" value="Lig_chan-Glu_bd"/>
    <property type="match status" value="1"/>
</dbReference>
<organism evidence="15 16">
    <name type="scientific">Nephila pilipes</name>
    <name type="common">Giant wood spider</name>
    <name type="synonym">Nephila maculata</name>
    <dbReference type="NCBI Taxonomy" id="299642"/>
    <lineage>
        <taxon>Eukaryota</taxon>
        <taxon>Metazoa</taxon>
        <taxon>Ecdysozoa</taxon>
        <taxon>Arthropoda</taxon>
        <taxon>Chelicerata</taxon>
        <taxon>Arachnida</taxon>
        <taxon>Araneae</taxon>
        <taxon>Araneomorphae</taxon>
        <taxon>Entelegynae</taxon>
        <taxon>Araneoidea</taxon>
        <taxon>Nephilidae</taxon>
        <taxon>Nephila</taxon>
    </lineage>
</organism>
<keyword evidence="5 13" id="KW-0812">Transmembrane</keyword>
<dbReference type="OrthoDB" id="6422313at2759"/>
<feature type="transmembrane region" description="Helical" evidence="13">
    <location>
        <begin position="187"/>
        <end position="210"/>
    </location>
</feature>
<name>A0A8X6T8S2_NEPPI</name>
<comment type="similarity">
    <text evidence="2">Belongs to the glutamate-gated ion channel (TC 1.A.10.1) family.</text>
</comment>
<dbReference type="AlphaFoldDB" id="A0A8X6T8S2"/>
<keyword evidence="10" id="KW-0325">Glycoprotein</keyword>
<evidence type="ECO:0000256" key="3">
    <source>
        <dbReference type="ARBA" id="ARBA00022448"/>
    </source>
</evidence>
<dbReference type="Proteomes" id="UP000887013">
    <property type="component" value="Unassembled WGS sequence"/>
</dbReference>
<feature type="transmembrane region" description="Helical" evidence="13">
    <location>
        <begin position="127"/>
        <end position="151"/>
    </location>
</feature>
<dbReference type="Gene3D" id="3.40.190.10">
    <property type="entry name" value="Periplasmic binding protein-like II"/>
    <property type="match status" value="1"/>
</dbReference>
<feature type="transmembrane region" description="Helical" evidence="13">
    <location>
        <begin position="157"/>
        <end position="175"/>
    </location>
</feature>
<evidence type="ECO:0000256" key="11">
    <source>
        <dbReference type="ARBA" id="ARBA00023286"/>
    </source>
</evidence>
<dbReference type="PANTHER" id="PTHR42643:SF38">
    <property type="entry name" value="IONOTROPIC RECEPTOR 100A"/>
    <property type="match status" value="1"/>
</dbReference>
<keyword evidence="11" id="KW-1071">Ligand-gated ion channel</keyword>
<dbReference type="SMART" id="SM00918">
    <property type="entry name" value="Lig_chan-Glu_bd"/>
    <property type="match status" value="1"/>
</dbReference>
<comment type="subcellular location">
    <subcellularLocation>
        <location evidence="1">Cell membrane</location>
        <topology evidence="1">Multi-pass membrane protein</topology>
    </subcellularLocation>
</comment>